<dbReference type="PROSITE" id="PS50885">
    <property type="entry name" value="HAMP"/>
    <property type="match status" value="1"/>
</dbReference>
<dbReference type="GO" id="GO:0006935">
    <property type="term" value="P:chemotaxis"/>
    <property type="evidence" value="ECO:0007669"/>
    <property type="project" value="InterPro"/>
</dbReference>
<evidence type="ECO:0000256" key="7">
    <source>
        <dbReference type="SAM" id="Phobius"/>
    </source>
</evidence>
<evidence type="ECO:0000256" key="5">
    <source>
        <dbReference type="ARBA" id="ARBA00029447"/>
    </source>
</evidence>
<dbReference type="InterPro" id="IPR003660">
    <property type="entry name" value="HAMP_dom"/>
</dbReference>
<feature type="domain" description="HAMP" evidence="9">
    <location>
        <begin position="205"/>
        <end position="257"/>
    </location>
</feature>
<dbReference type="KEGG" id="pyg:AWM70_02385"/>
<dbReference type="Proteomes" id="UP000092573">
    <property type="component" value="Chromosome"/>
</dbReference>
<dbReference type="PANTHER" id="PTHR32089:SF112">
    <property type="entry name" value="LYSOZYME-LIKE PROTEIN-RELATED"/>
    <property type="match status" value="1"/>
</dbReference>
<dbReference type="GO" id="GO:0007165">
    <property type="term" value="P:signal transduction"/>
    <property type="evidence" value="ECO:0007669"/>
    <property type="project" value="UniProtKB-KW"/>
</dbReference>
<gene>
    <name evidence="10" type="ORF">AWM70_02385</name>
</gene>
<keyword evidence="11" id="KW-1185">Reference proteome</keyword>
<dbReference type="Gene3D" id="1.10.287.950">
    <property type="entry name" value="Methyl-accepting chemotaxis protein"/>
    <property type="match status" value="1"/>
</dbReference>
<dbReference type="GO" id="GO:0004888">
    <property type="term" value="F:transmembrane signaling receptor activity"/>
    <property type="evidence" value="ECO:0007669"/>
    <property type="project" value="InterPro"/>
</dbReference>
<proteinExistence type="inferred from homology"/>
<dbReference type="PANTHER" id="PTHR32089">
    <property type="entry name" value="METHYL-ACCEPTING CHEMOTAXIS PROTEIN MCPB"/>
    <property type="match status" value="1"/>
</dbReference>
<dbReference type="OrthoDB" id="369835at2"/>
<dbReference type="Gene3D" id="6.10.340.10">
    <property type="match status" value="1"/>
</dbReference>
<evidence type="ECO:0000259" key="9">
    <source>
        <dbReference type="PROSITE" id="PS50885"/>
    </source>
</evidence>
<feature type="transmembrane region" description="Helical" evidence="7">
    <location>
        <begin position="181"/>
        <end position="203"/>
    </location>
</feature>
<keyword evidence="3 7" id="KW-0472">Membrane</keyword>
<dbReference type="InterPro" id="IPR004090">
    <property type="entry name" value="Chemotax_Me-accpt_rcpt"/>
</dbReference>
<keyword evidence="7" id="KW-0812">Transmembrane</keyword>
<feature type="transmembrane region" description="Helical" evidence="7">
    <location>
        <begin position="12"/>
        <end position="33"/>
    </location>
</feature>
<dbReference type="Pfam" id="PF00015">
    <property type="entry name" value="MCPsignal"/>
    <property type="match status" value="1"/>
</dbReference>
<evidence type="ECO:0000313" key="10">
    <source>
        <dbReference type="EMBL" id="ANS73567.1"/>
    </source>
</evidence>
<dbReference type="SMART" id="SM00283">
    <property type="entry name" value="MA"/>
    <property type="match status" value="1"/>
</dbReference>
<dbReference type="SMART" id="SM00304">
    <property type="entry name" value="HAMP"/>
    <property type="match status" value="1"/>
</dbReference>
<evidence type="ECO:0000259" key="8">
    <source>
        <dbReference type="PROSITE" id="PS50111"/>
    </source>
</evidence>
<comment type="subcellular location">
    <subcellularLocation>
        <location evidence="1">Cell membrane</location>
    </subcellularLocation>
</comment>
<evidence type="ECO:0000256" key="4">
    <source>
        <dbReference type="ARBA" id="ARBA00023224"/>
    </source>
</evidence>
<evidence type="ECO:0000256" key="3">
    <source>
        <dbReference type="ARBA" id="ARBA00023136"/>
    </source>
</evidence>
<organism evidence="10 11">
    <name type="scientific">Paenibacillus yonginensis</name>
    <dbReference type="NCBI Taxonomy" id="1462996"/>
    <lineage>
        <taxon>Bacteria</taxon>
        <taxon>Bacillati</taxon>
        <taxon>Bacillota</taxon>
        <taxon>Bacilli</taxon>
        <taxon>Bacillales</taxon>
        <taxon>Paenibacillaceae</taxon>
        <taxon>Paenibacillus</taxon>
    </lineage>
</organism>
<dbReference type="CDD" id="cd11386">
    <property type="entry name" value="MCP_signal"/>
    <property type="match status" value="1"/>
</dbReference>
<dbReference type="SUPFAM" id="SSF58104">
    <property type="entry name" value="Methyl-accepting chemotaxis protein (MCP) signaling domain"/>
    <property type="match status" value="1"/>
</dbReference>
<evidence type="ECO:0000313" key="11">
    <source>
        <dbReference type="Proteomes" id="UP000092573"/>
    </source>
</evidence>
<keyword evidence="2" id="KW-1003">Cell membrane</keyword>
<feature type="domain" description="Methyl-accepting transducer" evidence="8">
    <location>
        <begin position="276"/>
        <end position="512"/>
    </location>
</feature>
<dbReference type="STRING" id="1462996.AWM70_02385"/>
<dbReference type="GO" id="GO:0005886">
    <property type="term" value="C:plasma membrane"/>
    <property type="evidence" value="ECO:0007669"/>
    <property type="project" value="UniProtKB-SubCell"/>
</dbReference>
<evidence type="ECO:0000256" key="2">
    <source>
        <dbReference type="ARBA" id="ARBA00022475"/>
    </source>
</evidence>
<protein>
    <submittedName>
        <fullName evidence="10">Chemotaxis protein</fullName>
    </submittedName>
</protein>
<dbReference type="EMBL" id="CP014167">
    <property type="protein sequence ID" value="ANS73567.1"/>
    <property type="molecule type" value="Genomic_DNA"/>
</dbReference>
<dbReference type="PRINTS" id="PR00260">
    <property type="entry name" value="CHEMTRNSDUCR"/>
</dbReference>
<keyword evidence="7" id="KW-1133">Transmembrane helix</keyword>
<dbReference type="CDD" id="cd06225">
    <property type="entry name" value="HAMP"/>
    <property type="match status" value="1"/>
</dbReference>
<keyword evidence="4 6" id="KW-0807">Transducer</keyword>
<dbReference type="RefSeq" id="WP_083180099.1">
    <property type="nucleotide sequence ID" value="NZ_CP014167.1"/>
</dbReference>
<evidence type="ECO:0000256" key="6">
    <source>
        <dbReference type="PROSITE-ProRule" id="PRU00284"/>
    </source>
</evidence>
<dbReference type="Pfam" id="PF00672">
    <property type="entry name" value="HAMP"/>
    <property type="match status" value="1"/>
</dbReference>
<evidence type="ECO:0000256" key="1">
    <source>
        <dbReference type="ARBA" id="ARBA00004236"/>
    </source>
</evidence>
<dbReference type="AlphaFoldDB" id="A0A1B1MWP6"/>
<dbReference type="InterPro" id="IPR004089">
    <property type="entry name" value="MCPsignal_dom"/>
</dbReference>
<dbReference type="PROSITE" id="PS50111">
    <property type="entry name" value="CHEMOTAXIS_TRANSDUC_2"/>
    <property type="match status" value="1"/>
</dbReference>
<sequence length="562" mass="61519">MFSMKTISRKLMVTFTLIIVLSSLLFSLSFYYVSMKIIDENVLPQFDKVLRTSAQDTYKNLNDSQARQVKGGSENSVYTLQTYFDKKIQEFNLETAYLVQVQDNQATVLVADSHSEMKPKEQIEVQPAMKQAVSSGNAQLSDLYNDKFGTHKTAYVALSGSDLVVAVGIDAGFVTEKRHQIAWICIGLSVFVIAACLVAAYLISRSISIPLRRLSSVTRKMAEGDFREEITVKGKDEIAQLAGSFKTMTESLKAMFASVFAASEQVASDSSEMARRIDNMKSMMEKSGESSKEIRSGSEMIFQAASENARAMEEISQGVQYIASSSAEVSERMSQASSEADSGNRLAQEAVNQMNMIEGAAAESLSLMKQMNARSETITTIANTINEITKQIQILALNAAIEASRAGEHGRGFAVVASEVRSLAEQSSNAVKEIGESLEQIRLDTGNSVLAMNQVNRQIQSGAGKVREAGQAFQQLDQWIQSINMTMQNISSSTQQISAGTEEVTASVEESASISSASLENIKQISAAAESQQEEMNSFFSRISHLSRQADKLREAVKQFKV</sequence>
<reference evidence="10 11" key="1">
    <citation type="submission" date="2016-01" db="EMBL/GenBank/DDBJ databases">
        <title>Complete Genome Sequence of Paenibacillus yonginensis DCY84, a novel Plant Growth-Promoting Bacteria with Elicitation of Induced Systemic Resistance.</title>
        <authorList>
            <person name="Kim Y.J."/>
            <person name="Yang D.C."/>
            <person name="Sukweenadhi J."/>
        </authorList>
    </citation>
    <scope>NUCLEOTIDE SEQUENCE [LARGE SCALE GENOMIC DNA]</scope>
    <source>
        <strain evidence="10 11">DCY84</strain>
    </source>
</reference>
<accession>A0A1B1MWP6</accession>
<comment type="similarity">
    <text evidence="5">Belongs to the methyl-accepting chemotaxis (MCP) protein family.</text>
</comment>
<name>A0A1B1MWP6_9BACL</name>